<keyword evidence="3" id="KW-1185">Reference proteome</keyword>
<evidence type="ECO:0000256" key="1">
    <source>
        <dbReference type="ARBA" id="ARBA00022723"/>
    </source>
</evidence>
<organism evidence="2 3">
    <name type="scientific">Pectobacterium zantedeschiae</name>
    <dbReference type="NCBI Taxonomy" id="2034769"/>
    <lineage>
        <taxon>Bacteria</taxon>
        <taxon>Pseudomonadati</taxon>
        <taxon>Pseudomonadota</taxon>
        <taxon>Gammaproteobacteria</taxon>
        <taxon>Enterobacterales</taxon>
        <taxon>Pectobacteriaceae</taxon>
        <taxon>Pectobacterium</taxon>
    </lineage>
</organism>
<dbReference type="SUPFAM" id="SSF56784">
    <property type="entry name" value="HAD-like"/>
    <property type="match status" value="1"/>
</dbReference>
<comment type="caution">
    <text evidence="2">The sequence shown here is derived from an EMBL/GenBank/DDBJ whole genome shotgun (WGS) entry which is preliminary data.</text>
</comment>
<dbReference type="EMBL" id="NWTM01000001">
    <property type="protein sequence ID" value="RYC43627.1"/>
    <property type="molecule type" value="Genomic_DNA"/>
</dbReference>
<keyword evidence="1" id="KW-0479">Metal-binding</keyword>
<dbReference type="GO" id="GO:0046872">
    <property type="term" value="F:metal ion binding"/>
    <property type="evidence" value="ECO:0007669"/>
    <property type="project" value="UniProtKB-KW"/>
</dbReference>
<gene>
    <name evidence="2" type="ORF">CLR69_00785</name>
</gene>
<dbReference type="AlphaFoldDB" id="A0A9X8JHN7"/>
<accession>A0A9X8JHN7</accession>
<reference evidence="2 3" key="1">
    <citation type="journal article" date="2018" name="Syst. Appl. Microbiol.">
        <title>Pectobacterium zantedeschiae sp. nov. a new species of a soft rot pathogen isolated from Calla lily (Zantedeschia spp.).</title>
        <authorList>
            <person name="Waleron M."/>
            <person name="Misztak A."/>
            <person name="Waleron M."/>
            <person name="Franczuk M."/>
            <person name="Jonca J."/>
            <person name="Wielgomas B."/>
            <person name="Mikicinski A."/>
            <person name="Popovic T."/>
            <person name="Waleron K."/>
        </authorList>
    </citation>
    <scope>NUCLEOTIDE SEQUENCE [LARGE SCALE GENOMIC DNA]</scope>
    <source>
        <strain evidence="2 3">9M</strain>
    </source>
</reference>
<dbReference type="OrthoDB" id="2234478at2"/>
<evidence type="ECO:0000313" key="2">
    <source>
        <dbReference type="EMBL" id="RYC43627.1"/>
    </source>
</evidence>
<dbReference type="InterPro" id="IPR036412">
    <property type="entry name" value="HAD-like_sf"/>
</dbReference>
<sequence length="200" mass="22984">MLFFSELLIFWGLFFFTPKDYANTFPCSPIPFIQNGIPGDWLYFENHANSQYERVGYDFDDTILISRDGSVIDIKPVFNLTIVKRLILDIKLKRKIYLISNRNEDQRSEITRLMRSIFSPQDLIGINIILLGGTNELKAKYIESNRIDVYYGDSDSDMVYAIMGGAKPVRVLRNTISKDKHGANIGIFKEFIMGCSQRAS</sequence>
<evidence type="ECO:0000313" key="3">
    <source>
        <dbReference type="Proteomes" id="UP001138460"/>
    </source>
</evidence>
<dbReference type="Proteomes" id="UP001138460">
    <property type="component" value="Unassembled WGS sequence"/>
</dbReference>
<proteinExistence type="predicted"/>
<protein>
    <submittedName>
        <fullName evidence="2">Uncharacterized protein</fullName>
    </submittedName>
</protein>
<dbReference type="Gene3D" id="3.40.50.1000">
    <property type="entry name" value="HAD superfamily/HAD-like"/>
    <property type="match status" value="1"/>
</dbReference>
<dbReference type="RefSeq" id="WP_129711924.1">
    <property type="nucleotide sequence ID" value="NZ_JBEHFA010000006.1"/>
</dbReference>
<dbReference type="InterPro" id="IPR023214">
    <property type="entry name" value="HAD_sf"/>
</dbReference>
<name>A0A9X8JHN7_9GAMM</name>